<evidence type="ECO:0000256" key="11">
    <source>
        <dbReference type="SAM" id="SignalP"/>
    </source>
</evidence>
<keyword evidence="5 9" id="KW-0479">Metal-binding</keyword>
<dbReference type="PRINTS" id="PR00385">
    <property type="entry name" value="P450"/>
</dbReference>
<dbReference type="InterPro" id="IPR002401">
    <property type="entry name" value="Cyt_P450_E_grp-I"/>
</dbReference>
<keyword evidence="7 9" id="KW-0408">Iron</keyword>
<evidence type="ECO:0000256" key="1">
    <source>
        <dbReference type="ARBA" id="ARBA00001971"/>
    </source>
</evidence>
<dbReference type="EMBL" id="JADNRY010000152">
    <property type="protein sequence ID" value="KAF9063177.1"/>
    <property type="molecule type" value="Genomic_DNA"/>
</dbReference>
<comment type="caution">
    <text evidence="12">The sequence shown here is derived from an EMBL/GenBank/DDBJ whole genome shotgun (WGS) entry which is preliminary data.</text>
</comment>
<accession>A0A9P5PID2</accession>
<evidence type="ECO:0000313" key="12">
    <source>
        <dbReference type="EMBL" id="KAF9063177.1"/>
    </source>
</evidence>
<dbReference type="PRINTS" id="PR00463">
    <property type="entry name" value="EP450I"/>
</dbReference>
<dbReference type="PANTHER" id="PTHR24305:SF29">
    <property type="entry name" value="BENZOATE-PARA-HYDROXYLASE"/>
    <property type="match status" value="1"/>
</dbReference>
<dbReference type="GO" id="GO:0016705">
    <property type="term" value="F:oxidoreductase activity, acting on paired donors, with incorporation or reduction of molecular oxygen"/>
    <property type="evidence" value="ECO:0007669"/>
    <property type="project" value="InterPro"/>
</dbReference>
<dbReference type="SUPFAM" id="SSF48264">
    <property type="entry name" value="Cytochrome P450"/>
    <property type="match status" value="1"/>
</dbReference>
<evidence type="ECO:0000256" key="4">
    <source>
        <dbReference type="ARBA" id="ARBA00022617"/>
    </source>
</evidence>
<dbReference type="Proteomes" id="UP000772434">
    <property type="component" value="Unassembled WGS sequence"/>
</dbReference>
<evidence type="ECO:0000256" key="7">
    <source>
        <dbReference type="ARBA" id="ARBA00023004"/>
    </source>
</evidence>
<dbReference type="Pfam" id="PF00067">
    <property type="entry name" value="p450"/>
    <property type="match status" value="1"/>
</dbReference>
<feature type="binding site" description="axial binding residue" evidence="9">
    <location>
        <position position="503"/>
    </location>
    <ligand>
        <name>heme</name>
        <dbReference type="ChEBI" id="CHEBI:30413"/>
    </ligand>
    <ligandPart>
        <name>Fe</name>
        <dbReference type="ChEBI" id="CHEBI:18248"/>
    </ligandPart>
</feature>
<gene>
    <name evidence="12" type="ORF">BDP27DRAFT_1393967</name>
</gene>
<evidence type="ECO:0000256" key="10">
    <source>
        <dbReference type="RuleBase" id="RU000461"/>
    </source>
</evidence>
<dbReference type="InterPro" id="IPR001128">
    <property type="entry name" value="Cyt_P450"/>
</dbReference>
<proteinExistence type="inferred from homology"/>
<evidence type="ECO:0000256" key="8">
    <source>
        <dbReference type="ARBA" id="ARBA00023033"/>
    </source>
</evidence>
<dbReference type="AlphaFoldDB" id="A0A9P5PID2"/>
<dbReference type="PANTHER" id="PTHR24305">
    <property type="entry name" value="CYTOCHROME P450"/>
    <property type="match status" value="1"/>
</dbReference>
<keyword evidence="13" id="KW-1185">Reference proteome</keyword>
<keyword evidence="4 9" id="KW-0349">Heme</keyword>
<dbReference type="InterPro" id="IPR036396">
    <property type="entry name" value="Cyt_P450_sf"/>
</dbReference>
<dbReference type="GO" id="GO:0004497">
    <property type="term" value="F:monooxygenase activity"/>
    <property type="evidence" value="ECO:0007669"/>
    <property type="project" value="UniProtKB-KW"/>
</dbReference>
<protein>
    <submittedName>
        <fullName evidence="12">Cytochrome P450</fullName>
    </submittedName>
</protein>
<keyword evidence="8 10" id="KW-0503">Monooxygenase</keyword>
<feature type="chain" id="PRO_5040474636" evidence="11">
    <location>
        <begin position="18"/>
        <end position="555"/>
    </location>
</feature>
<evidence type="ECO:0000256" key="5">
    <source>
        <dbReference type="ARBA" id="ARBA00022723"/>
    </source>
</evidence>
<comment type="pathway">
    <text evidence="2">Secondary metabolite biosynthesis.</text>
</comment>
<dbReference type="PROSITE" id="PS00086">
    <property type="entry name" value="CYTOCHROME_P450"/>
    <property type="match status" value="1"/>
</dbReference>
<dbReference type="InterPro" id="IPR017972">
    <property type="entry name" value="Cyt_P450_CS"/>
</dbReference>
<reference evidence="12" key="1">
    <citation type="submission" date="2020-11" db="EMBL/GenBank/DDBJ databases">
        <authorList>
            <consortium name="DOE Joint Genome Institute"/>
            <person name="Ahrendt S."/>
            <person name="Riley R."/>
            <person name="Andreopoulos W."/>
            <person name="Labutti K."/>
            <person name="Pangilinan J."/>
            <person name="Ruiz-Duenas F.J."/>
            <person name="Barrasa J.M."/>
            <person name="Sanchez-Garcia M."/>
            <person name="Camarero S."/>
            <person name="Miyauchi S."/>
            <person name="Serrano A."/>
            <person name="Linde D."/>
            <person name="Babiker R."/>
            <person name="Drula E."/>
            <person name="Ayuso-Fernandez I."/>
            <person name="Pacheco R."/>
            <person name="Padilla G."/>
            <person name="Ferreira P."/>
            <person name="Barriuso J."/>
            <person name="Kellner H."/>
            <person name="Castanera R."/>
            <person name="Alfaro M."/>
            <person name="Ramirez L."/>
            <person name="Pisabarro A.G."/>
            <person name="Kuo A."/>
            <person name="Tritt A."/>
            <person name="Lipzen A."/>
            <person name="He G."/>
            <person name="Yan M."/>
            <person name="Ng V."/>
            <person name="Cullen D."/>
            <person name="Martin F."/>
            <person name="Rosso M.-N."/>
            <person name="Henrissat B."/>
            <person name="Hibbett D."/>
            <person name="Martinez A.T."/>
            <person name="Grigoriev I.V."/>
        </authorList>
    </citation>
    <scope>NUCLEOTIDE SEQUENCE</scope>
    <source>
        <strain evidence="12">AH 40177</strain>
    </source>
</reference>
<evidence type="ECO:0000256" key="9">
    <source>
        <dbReference type="PIRSR" id="PIRSR602401-1"/>
    </source>
</evidence>
<sequence>MPAFLFLPVSVALLVVAKWLFDARQYKHIPGPFLSRYTSLPLALHSRGGKRHLYVDSLHRKYGPLVLIAPNHISCAHPDAISVVYAQGDHALPKSDFYKAFVMGATPNLFNTQDRELHSKRRRALAHPLSYKSVKEMEEWIAVHLSKLVRNLDKLCKPSITTNGSAKHHSISNGLGLGAETLGRASGSQLNIHAWFNCFTFDVISDLAFGQSLGMLDRGTDVLPTGSSSKKVDDMGVAAMVGVRGRAAAFLGLFPYLVGFSPIGMFVRRLLTNFWPDALIRKGLSSSDMLEDIATECVRRRLTPSKISRDDLLNRLVNELKKSDQLVGDEALKEPVDEKIVVTEAMLLLSAGSDTTADSAAAILWYILANKPVHERLVSELDENIGTLSQDLDLVDVPKHDQVKSLPYLSATIQEALRMFATNAFGLPRVVPPSVEPLMLIGQRIPGGTELSVPAYTIQRDIDIWGEDAHQFRVERWLQDSEVEVKKGDPKYLLTFGVGPRMCIGKNLAMMQLQLMIATILLRYKIELCDPEKDLEAIEGFMNKPVEVQIKISPR</sequence>
<keyword evidence="11" id="KW-0732">Signal</keyword>
<evidence type="ECO:0000256" key="6">
    <source>
        <dbReference type="ARBA" id="ARBA00023002"/>
    </source>
</evidence>
<dbReference type="OrthoDB" id="1470350at2759"/>
<comment type="similarity">
    <text evidence="3 10">Belongs to the cytochrome P450 family.</text>
</comment>
<dbReference type="InterPro" id="IPR050121">
    <property type="entry name" value="Cytochrome_P450_monoxygenase"/>
</dbReference>
<dbReference type="Gene3D" id="1.10.630.10">
    <property type="entry name" value="Cytochrome P450"/>
    <property type="match status" value="1"/>
</dbReference>
<feature type="signal peptide" evidence="11">
    <location>
        <begin position="1"/>
        <end position="17"/>
    </location>
</feature>
<comment type="cofactor">
    <cofactor evidence="1 9">
        <name>heme</name>
        <dbReference type="ChEBI" id="CHEBI:30413"/>
    </cofactor>
</comment>
<dbReference type="GO" id="GO:0005506">
    <property type="term" value="F:iron ion binding"/>
    <property type="evidence" value="ECO:0007669"/>
    <property type="project" value="InterPro"/>
</dbReference>
<name>A0A9P5PID2_9AGAR</name>
<organism evidence="12 13">
    <name type="scientific">Rhodocollybia butyracea</name>
    <dbReference type="NCBI Taxonomy" id="206335"/>
    <lineage>
        <taxon>Eukaryota</taxon>
        <taxon>Fungi</taxon>
        <taxon>Dikarya</taxon>
        <taxon>Basidiomycota</taxon>
        <taxon>Agaricomycotina</taxon>
        <taxon>Agaricomycetes</taxon>
        <taxon>Agaricomycetidae</taxon>
        <taxon>Agaricales</taxon>
        <taxon>Marasmiineae</taxon>
        <taxon>Omphalotaceae</taxon>
        <taxon>Rhodocollybia</taxon>
    </lineage>
</organism>
<evidence type="ECO:0000256" key="2">
    <source>
        <dbReference type="ARBA" id="ARBA00005179"/>
    </source>
</evidence>
<evidence type="ECO:0000256" key="3">
    <source>
        <dbReference type="ARBA" id="ARBA00010617"/>
    </source>
</evidence>
<keyword evidence="6 10" id="KW-0560">Oxidoreductase</keyword>
<dbReference type="GO" id="GO:0020037">
    <property type="term" value="F:heme binding"/>
    <property type="evidence" value="ECO:0007669"/>
    <property type="project" value="InterPro"/>
</dbReference>
<evidence type="ECO:0000313" key="13">
    <source>
        <dbReference type="Proteomes" id="UP000772434"/>
    </source>
</evidence>